<gene>
    <name evidence="1" type="ORF">FAGAP_9036</name>
</gene>
<comment type="caution">
    <text evidence="1">The sequence shown here is derived from an EMBL/GenBank/DDBJ whole genome shotgun (WGS) entry which is preliminary data.</text>
</comment>
<organism evidence="1 2">
    <name type="scientific">Fusarium agapanthi</name>
    <dbReference type="NCBI Taxonomy" id="1803897"/>
    <lineage>
        <taxon>Eukaryota</taxon>
        <taxon>Fungi</taxon>
        <taxon>Dikarya</taxon>
        <taxon>Ascomycota</taxon>
        <taxon>Pezizomycotina</taxon>
        <taxon>Sordariomycetes</taxon>
        <taxon>Hypocreomycetidae</taxon>
        <taxon>Hypocreales</taxon>
        <taxon>Nectriaceae</taxon>
        <taxon>Fusarium</taxon>
        <taxon>Fusarium fujikuroi species complex</taxon>
    </lineage>
</organism>
<dbReference type="Proteomes" id="UP000737391">
    <property type="component" value="Unassembled WGS sequence"/>
</dbReference>
<dbReference type="AlphaFoldDB" id="A0A9P5B3T6"/>
<sequence>MNPKHITYPMRFDSDGKYLKPFFGMGEIPMFQSVTHVECSPYWYRFFVKNLPPRPWPLTINGRPFTIASQTAEDLLLTPSKGSYRERTSLFQHIEPQASNTDIFVGNPNLRICENIDARQDRFPETSLRAIARDVTETFSSHPDYPKVIEVMLTMDQKIVISVGGETNLKSKANQLPGYIACCEVIYTGVDDTSLERWSHWRSRQLTDRWWPDGVSKLPLFPGTRLRGSKGTGNPEGRRDAQHFSVNVSSGVLIKNQEGQHMMTTAARIVRPGEVVGMREFFLQNRIGLAADVVPGTDVALVRLDEAINYKNQDGTLTFTRLLGESPDDALPWNSIVSLATHWPPFTKGIIVAKSVKVVRHPATTHYRVYHWAWTGQPGDEKGPNPGPRDTMIGAAAISETGVVTGLLHSNERALWAGYSVMLSATELVGAGYSLVR</sequence>
<keyword evidence="2" id="KW-1185">Reference proteome</keyword>
<protein>
    <submittedName>
        <fullName evidence="1">Uncharacterized protein</fullName>
    </submittedName>
</protein>
<dbReference type="OrthoDB" id="4155294at2759"/>
<evidence type="ECO:0000313" key="1">
    <source>
        <dbReference type="EMBL" id="KAF4494829.1"/>
    </source>
</evidence>
<name>A0A9P5B3T6_9HYPO</name>
<proteinExistence type="predicted"/>
<dbReference type="EMBL" id="LUFC02000719">
    <property type="protein sequence ID" value="KAF4494829.1"/>
    <property type="molecule type" value="Genomic_DNA"/>
</dbReference>
<reference evidence="1" key="1">
    <citation type="submission" date="2020-01" db="EMBL/GenBank/DDBJ databases">
        <title>Identification and distribution of gene clusters putatively required for synthesis of sphingolipid metabolism inhibitors in phylogenetically diverse species of the filamentous fungus Fusarium.</title>
        <authorList>
            <person name="Kim H.-S."/>
            <person name="Busman M."/>
            <person name="Brown D.W."/>
            <person name="Divon H."/>
            <person name="Uhlig S."/>
            <person name="Proctor R.H."/>
        </authorList>
    </citation>
    <scope>NUCLEOTIDE SEQUENCE</scope>
    <source>
        <strain evidence="1">NRRL 31653</strain>
    </source>
</reference>
<evidence type="ECO:0000313" key="2">
    <source>
        <dbReference type="Proteomes" id="UP000737391"/>
    </source>
</evidence>
<accession>A0A9P5B3T6</accession>